<evidence type="ECO:0000313" key="2">
    <source>
        <dbReference type="EMBL" id="PLW25088.1"/>
    </source>
</evidence>
<feature type="compositionally biased region" description="Polar residues" evidence="1">
    <location>
        <begin position="76"/>
        <end position="86"/>
    </location>
</feature>
<comment type="caution">
    <text evidence="2">The sequence shown here is derived from an EMBL/GenBank/DDBJ whole genome shotgun (WGS) entry which is preliminary data.</text>
</comment>
<reference evidence="2 3" key="1">
    <citation type="submission" date="2017-11" db="EMBL/GenBank/DDBJ databases">
        <title>De novo assembly and phasing of dikaryotic genomes from two isolates of Puccinia coronata f. sp. avenae, the causal agent of oat crown rust.</title>
        <authorList>
            <person name="Miller M.E."/>
            <person name="Zhang Y."/>
            <person name="Omidvar V."/>
            <person name="Sperschneider J."/>
            <person name="Schwessinger B."/>
            <person name="Raley C."/>
            <person name="Palmer J.M."/>
            <person name="Garnica D."/>
            <person name="Upadhyaya N."/>
            <person name="Rathjen J."/>
            <person name="Taylor J.M."/>
            <person name="Park R.F."/>
            <person name="Dodds P.N."/>
            <person name="Hirsch C.D."/>
            <person name="Kianian S.F."/>
            <person name="Figueroa M."/>
        </authorList>
    </citation>
    <scope>NUCLEOTIDE SEQUENCE [LARGE SCALE GENOMIC DNA]</scope>
    <source>
        <strain evidence="2">12NC29</strain>
    </source>
</reference>
<keyword evidence="3" id="KW-1185">Reference proteome</keyword>
<feature type="region of interest" description="Disordered" evidence="1">
    <location>
        <begin position="73"/>
        <end position="95"/>
    </location>
</feature>
<dbReference type="EMBL" id="PGCJ01000650">
    <property type="protein sequence ID" value="PLW25088.1"/>
    <property type="molecule type" value="Genomic_DNA"/>
</dbReference>
<evidence type="ECO:0000313" key="3">
    <source>
        <dbReference type="Proteomes" id="UP000235388"/>
    </source>
</evidence>
<dbReference type="Proteomes" id="UP000235388">
    <property type="component" value="Unassembled WGS sequence"/>
</dbReference>
<evidence type="ECO:0000256" key="1">
    <source>
        <dbReference type="SAM" id="MobiDB-lite"/>
    </source>
</evidence>
<name>A0A2N5TI61_9BASI</name>
<protein>
    <submittedName>
        <fullName evidence="2">Uncharacterized protein</fullName>
    </submittedName>
</protein>
<feature type="region of interest" description="Disordered" evidence="1">
    <location>
        <begin position="140"/>
        <end position="159"/>
    </location>
</feature>
<accession>A0A2N5TI61</accession>
<organism evidence="2 3">
    <name type="scientific">Puccinia coronata f. sp. avenae</name>
    <dbReference type="NCBI Taxonomy" id="200324"/>
    <lineage>
        <taxon>Eukaryota</taxon>
        <taxon>Fungi</taxon>
        <taxon>Dikarya</taxon>
        <taxon>Basidiomycota</taxon>
        <taxon>Pucciniomycotina</taxon>
        <taxon>Pucciniomycetes</taxon>
        <taxon>Pucciniales</taxon>
        <taxon>Pucciniaceae</taxon>
        <taxon>Puccinia</taxon>
    </lineage>
</organism>
<dbReference type="AlphaFoldDB" id="A0A2N5TI61"/>
<gene>
    <name evidence="2" type="ORF">PCANC_26755</name>
</gene>
<proteinExistence type="predicted"/>
<sequence length="159" mass="16744">MSRPDRLDTSAWNLPLAGPVGPLCSVDVSAKIWCTAPTCMPVRPNSNGSLPVFSSSELALALFVPRRSLLADFPPASTSATPQQKTPQKKMSAPCKFAPAADATNHATTTDEQTASASPIMDMNIARTAQRFLLFPLAKGRANDSGASNRSRSVCEPGG</sequence>